<dbReference type="SUPFAM" id="SSF56784">
    <property type="entry name" value="HAD-like"/>
    <property type="match status" value="1"/>
</dbReference>
<evidence type="ECO:0000313" key="4">
    <source>
        <dbReference type="EMBL" id="RPB28541.1"/>
    </source>
</evidence>
<keyword evidence="2" id="KW-0812">Transmembrane</keyword>
<keyword evidence="5" id="KW-1185">Reference proteome</keyword>
<evidence type="ECO:0000313" key="5">
    <source>
        <dbReference type="Proteomes" id="UP000267821"/>
    </source>
</evidence>
<dbReference type="GO" id="GO:0016791">
    <property type="term" value="F:phosphatase activity"/>
    <property type="evidence" value="ECO:0007669"/>
    <property type="project" value="InterPro"/>
</dbReference>
<feature type="domain" description="FCP1 homology" evidence="3">
    <location>
        <begin position="182"/>
        <end position="343"/>
    </location>
</feature>
<dbReference type="SMART" id="SM00577">
    <property type="entry name" value="CPDc"/>
    <property type="match status" value="1"/>
</dbReference>
<reference evidence="4 5" key="1">
    <citation type="journal article" date="2018" name="Nat. Ecol. Evol.">
        <title>Pezizomycetes genomes reveal the molecular basis of ectomycorrhizal truffle lifestyle.</title>
        <authorList>
            <person name="Murat C."/>
            <person name="Payen T."/>
            <person name="Noel B."/>
            <person name="Kuo A."/>
            <person name="Morin E."/>
            <person name="Chen J."/>
            <person name="Kohler A."/>
            <person name="Krizsan K."/>
            <person name="Balestrini R."/>
            <person name="Da Silva C."/>
            <person name="Montanini B."/>
            <person name="Hainaut M."/>
            <person name="Levati E."/>
            <person name="Barry K.W."/>
            <person name="Belfiori B."/>
            <person name="Cichocki N."/>
            <person name="Clum A."/>
            <person name="Dockter R.B."/>
            <person name="Fauchery L."/>
            <person name="Guy J."/>
            <person name="Iotti M."/>
            <person name="Le Tacon F."/>
            <person name="Lindquist E.A."/>
            <person name="Lipzen A."/>
            <person name="Malagnac F."/>
            <person name="Mello A."/>
            <person name="Molinier V."/>
            <person name="Miyauchi S."/>
            <person name="Poulain J."/>
            <person name="Riccioni C."/>
            <person name="Rubini A."/>
            <person name="Sitrit Y."/>
            <person name="Splivallo R."/>
            <person name="Traeger S."/>
            <person name="Wang M."/>
            <person name="Zifcakova L."/>
            <person name="Wipf D."/>
            <person name="Zambonelli A."/>
            <person name="Paolocci F."/>
            <person name="Nowrousian M."/>
            <person name="Ottonello S."/>
            <person name="Baldrian P."/>
            <person name="Spatafora J.W."/>
            <person name="Henrissat B."/>
            <person name="Nagy L.G."/>
            <person name="Aury J.M."/>
            <person name="Wincker P."/>
            <person name="Grigoriev I.V."/>
            <person name="Bonfante P."/>
            <person name="Martin F.M."/>
        </authorList>
    </citation>
    <scope>NUCLEOTIDE SEQUENCE [LARGE SCALE GENOMIC DNA]</scope>
    <source>
        <strain evidence="4 5">ATCC MYA-4762</strain>
    </source>
</reference>
<dbReference type="InterPro" id="IPR011948">
    <property type="entry name" value="Dullard_phosphatase"/>
</dbReference>
<dbReference type="PANTHER" id="PTHR12210">
    <property type="entry name" value="DULLARD PROTEIN PHOSPHATASE"/>
    <property type="match status" value="1"/>
</dbReference>
<dbReference type="AlphaFoldDB" id="A0A3N4M7C9"/>
<dbReference type="Proteomes" id="UP000267821">
    <property type="component" value="Unassembled WGS sequence"/>
</dbReference>
<dbReference type="OrthoDB" id="277011at2759"/>
<dbReference type="Gene3D" id="3.40.50.1000">
    <property type="entry name" value="HAD superfamily/HAD-like"/>
    <property type="match status" value="1"/>
</dbReference>
<dbReference type="InParanoid" id="A0A3N4M7C9"/>
<organism evidence="4 5">
    <name type="scientific">Terfezia boudieri ATCC MYA-4762</name>
    <dbReference type="NCBI Taxonomy" id="1051890"/>
    <lineage>
        <taxon>Eukaryota</taxon>
        <taxon>Fungi</taxon>
        <taxon>Dikarya</taxon>
        <taxon>Ascomycota</taxon>
        <taxon>Pezizomycotina</taxon>
        <taxon>Pezizomycetes</taxon>
        <taxon>Pezizales</taxon>
        <taxon>Pezizaceae</taxon>
        <taxon>Terfezia</taxon>
    </lineage>
</organism>
<feature type="region of interest" description="Disordered" evidence="1">
    <location>
        <begin position="92"/>
        <end position="183"/>
    </location>
</feature>
<feature type="compositionally biased region" description="Low complexity" evidence="1">
    <location>
        <begin position="146"/>
        <end position="163"/>
    </location>
</feature>
<dbReference type="FunCoup" id="A0A3N4M7C9">
    <property type="interactions" value="26"/>
</dbReference>
<accession>A0A3N4M7C9</accession>
<keyword evidence="2" id="KW-1133">Transmembrane helix</keyword>
<dbReference type="FunFam" id="3.40.50.1000:FF:000089">
    <property type="entry name" value="NIF domain protein"/>
    <property type="match status" value="1"/>
</dbReference>
<dbReference type="InterPro" id="IPR004274">
    <property type="entry name" value="FCP1_dom"/>
</dbReference>
<feature type="transmembrane region" description="Helical" evidence="2">
    <location>
        <begin position="12"/>
        <end position="33"/>
    </location>
</feature>
<dbReference type="CDD" id="cd07521">
    <property type="entry name" value="HAD_FCP1-like"/>
    <property type="match status" value="1"/>
</dbReference>
<dbReference type="Pfam" id="PF03031">
    <property type="entry name" value="NIF"/>
    <property type="match status" value="1"/>
</dbReference>
<evidence type="ECO:0000256" key="2">
    <source>
        <dbReference type="SAM" id="Phobius"/>
    </source>
</evidence>
<feature type="compositionally biased region" description="Polar residues" evidence="1">
    <location>
        <begin position="99"/>
        <end position="120"/>
    </location>
</feature>
<keyword evidence="2" id="KW-0472">Membrane</keyword>
<dbReference type="InterPro" id="IPR036412">
    <property type="entry name" value="HAD-like_sf"/>
</dbReference>
<protein>
    <recommendedName>
        <fullName evidence="3">FCP1 homology domain-containing protein</fullName>
    </recommendedName>
</protein>
<proteinExistence type="predicted"/>
<dbReference type="EMBL" id="ML121529">
    <property type="protein sequence ID" value="RPB28541.1"/>
    <property type="molecule type" value="Genomic_DNA"/>
</dbReference>
<name>A0A3N4M7C9_9PEZI</name>
<evidence type="ECO:0000259" key="3">
    <source>
        <dbReference type="PROSITE" id="PS50969"/>
    </source>
</evidence>
<dbReference type="InterPro" id="IPR023214">
    <property type="entry name" value="HAD_sf"/>
</dbReference>
<dbReference type="STRING" id="1051890.A0A3N4M7C9"/>
<dbReference type="InterPro" id="IPR050365">
    <property type="entry name" value="TIM50"/>
</dbReference>
<evidence type="ECO:0000256" key="1">
    <source>
        <dbReference type="SAM" id="MobiDB-lite"/>
    </source>
</evidence>
<dbReference type="NCBIfam" id="TIGR02251">
    <property type="entry name" value="HIF-SF_euk"/>
    <property type="match status" value="1"/>
</dbReference>
<sequence length="362" mass="41375">MGIYLQVAESWLITYRWMVMMISFCVWWIVSCFYDEKGQFCAYLPAYTMLLVISNTAYPRTQQSAPPPPPVLPPPKKRRLSTTIKNAFKGKLADEEDSAVSSSTAVTHHTRARSVNSSDSGGEDITPRRSIRIRLFNENSEKLSKPSKAASIKSPTSPSNSSTLRLTKYPRNTGPPRPLLANNPSQKTLILDLDETLIHSLSKGGRLTSGHMVEVKLEGQHPILYYVHKRPYCEEFLRKVYKWYNLVIFTASVQEYADPVIDWLEQDRKYFKGRYYRQHCTNRNGTYIKDISSIEPDLSKVIILDNSPMSYMFHEDNAIPIEGWINDPTDIDLLNLIPLLHALHYVTDVRALLALRMGEAFP</sequence>
<dbReference type="PROSITE" id="PS50969">
    <property type="entry name" value="FCP1"/>
    <property type="match status" value="1"/>
</dbReference>
<gene>
    <name evidence="4" type="ORF">L211DRAFT_777424</name>
</gene>